<dbReference type="Pfam" id="PF12634">
    <property type="entry name" value="Inp1"/>
    <property type="match status" value="1"/>
</dbReference>
<reference evidence="7" key="1">
    <citation type="submission" date="2023-06" db="EMBL/GenBank/DDBJ databases">
        <title>Draft genome of Marssonina rosae.</title>
        <authorList>
            <person name="Cheng Q."/>
        </authorList>
    </citation>
    <scope>NUCLEOTIDE SEQUENCE</scope>
    <source>
        <strain evidence="7">R4</strain>
    </source>
</reference>
<feature type="compositionally biased region" description="Low complexity" evidence="6">
    <location>
        <begin position="200"/>
        <end position="214"/>
    </location>
</feature>
<gene>
    <name evidence="7" type="ORF">QTJ16_001964</name>
</gene>
<feature type="region of interest" description="Disordered" evidence="6">
    <location>
        <begin position="1"/>
        <end position="27"/>
    </location>
</feature>
<feature type="compositionally biased region" description="Low complexity" evidence="6">
    <location>
        <begin position="371"/>
        <end position="380"/>
    </location>
</feature>
<feature type="compositionally biased region" description="Basic and acidic residues" evidence="6">
    <location>
        <begin position="343"/>
        <end position="357"/>
    </location>
</feature>
<feature type="compositionally biased region" description="Polar residues" evidence="6">
    <location>
        <begin position="452"/>
        <end position="462"/>
    </location>
</feature>
<name>A0AAD9WGW1_9HELO</name>
<evidence type="ECO:0000256" key="6">
    <source>
        <dbReference type="SAM" id="MobiDB-lite"/>
    </source>
</evidence>
<sequence length="650" mass="71166">MLPMASTTTTPLARRSSSPLVGRLASSSPDPQIEILFTLPSVRIISFTTTSSKVSSRPGSSNGASIVEDEPGTLSWVSRFERTIAVGPLRIYRAPGSVAFLNCANALRPILPKSQAWCVDGNSKFVLQIRPPQYWRIEVPNATGDEHRMIEELKRVLEQVLRYEKTACPFQRDFVVKLPEKPQTPVKKRPWRPVARTGSEESPTSSPSSQATTSKNNPSQVLISEARPFTPCPSPRFSAPVRRSSSPPTPLQDAQYSEEKSDRNLRSAIKEVGFSSTHTNHAGESTEPRDLLNDPVPSRAFKPSLLRSPETEYVFSSYADEESDSYSDATDNTNLIPRSSAKAQREPPENDAGEHCRAQSMQNFSRSITAPPLLSLVASPPSNPRNHSPLRCSTSFETSTDYSSSVESFDSTDSWHSPLAPPSPPASATSLPTTAYPYPHENIVLSKRLVHSSDTSELTATLETRRGWDTNPASSTRSTPRSLSPPPSSPPSLSRDGSEKSDEEPFEIATPPTIKPSIRHRATTGSNSRRRALSPLPAAVNLFSPPRRRQRHLRTSRHLPTAIIQKTCEILLSPPSHLFSLMISIASKIAAGEWRGVLPGHREAAHWDFEDEYGSNSSYEDDYGVSLAKAAPASQTTSGTNVPGGSWEVD</sequence>
<comment type="subcellular location">
    <subcellularLocation>
        <location evidence="2">Peroxisome membrane</location>
        <topology evidence="2">Peripheral membrane protein</topology>
    </subcellularLocation>
</comment>
<proteinExistence type="inferred from homology"/>
<evidence type="ECO:0000256" key="3">
    <source>
        <dbReference type="ARBA" id="ARBA00010707"/>
    </source>
</evidence>
<organism evidence="7 8">
    <name type="scientific">Diplocarpon rosae</name>
    <dbReference type="NCBI Taxonomy" id="946125"/>
    <lineage>
        <taxon>Eukaryota</taxon>
        <taxon>Fungi</taxon>
        <taxon>Dikarya</taxon>
        <taxon>Ascomycota</taxon>
        <taxon>Pezizomycotina</taxon>
        <taxon>Leotiomycetes</taxon>
        <taxon>Helotiales</taxon>
        <taxon>Drepanopezizaceae</taxon>
        <taxon>Diplocarpon</taxon>
    </lineage>
</organism>
<protein>
    <recommendedName>
        <fullName evidence="4">Inheritance of peroxisomes protein 1</fullName>
    </recommendedName>
</protein>
<feature type="region of interest" description="Disordered" evidence="6">
    <location>
        <begin position="181"/>
        <end position="434"/>
    </location>
</feature>
<feature type="region of interest" description="Disordered" evidence="6">
    <location>
        <begin position="452"/>
        <end position="538"/>
    </location>
</feature>
<evidence type="ECO:0000256" key="5">
    <source>
        <dbReference type="ARBA" id="ARBA00023136"/>
    </source>
</evidence>
<comment type="caution">
    <text evidence="7">The sequence shown here is derived from an EMBL/GenBank/DDBJ whole genome shotgun (WGS) entry which is preliminary data.</text>
</comment>
<evidence type="ECO:0000256" key="2">
    <source>
        <dbReference type="ARBA" id="ARBA00004421"/>
    </source>
</evidence>
<keyword evidence="5" id="KW-0472">Membrane</keyword>
<dbReference type="Proteomes" id="UP001285354">
    <property type="component" value="Unassembled WGS sequence"/>
</dbReference>
<keyword evidence="8" id="KW-1185">Reference proteome</keyword>
<accession>A0AAD9WGW1</accession>
<evidence type="ECO:0000313" key="8">
    <source>
        <dbReference type="Proteomes" id="UP001285354"/>
    </source>
</evidence>
<feature type="compositionally biased region" description="Basic and acidic residues" evidence="6">
    <location>
        <begin position="257"/>
        <end position="269"/>
    </location>
</feature>
<comment type="function">
    <text evidence="1">Required for peroxisome inheritance.</text>
</comment>
<dbReference type="EMBL" id="JAUBYV010000002">
    <property type="protein sequence ID" value="KAK2628861.1"/>
    <property type="molecule type" value="Genomic_DNA"/>
</dbReference>
<feature type="compositionally biased region" description="Low complexity" evidence="6">
    <location>
        <begin position="398"/>
        <end position="418"/>
    </location>
</feature>
<evidence type="ECO:0000256" key="4">
    <source>
        <dbReference type="ARBA" id="ARBA00021397"/>
    </source>
</evidence>
<feature type="compositionally biased region" description="Polar residues" evidence="6">
    <location>
        <begin position="633"/>
        <end position="643"/>
    </location>
</feature>
<comment type="similarity">
    <text evidence="3">Belongs to the INP1 family.</text>
</comment>
<feature type="compositionally biased region" description="Basic residues" evidence="6">
    <location>
        <begin position="517"/>
        <end position="532"/>
    </location>
</feature>
<feature type="compositionally biased region" description="Polar residues" evidence="6">
    <location>
        <begin position="274"/>
        <end position="283"/>
    </location>
</feature>
<feature type="region of interest" description="Disordered" evidence="6">
    <location>
        <begin position="629"/>
        <end position="650"/>
    </location>
</feature>
<dbReference type="GO" id="GO:0045033">
    <property type="term" value="P:peroxisome inheritance"/>
    <property type="evidence" value="ECO:0007669"/>
    <property type="project" value="InterPro"/>
</dbReference>
<dbReference type="AlphaFoldDB" id="A0AAD9WGW1"/>
<evidence type="ECO:0000256" key="1">
    <source>
        <dbReference type="ARBA" id="ARBA00003594"/>
    </source>
</evidence>
<evidence type="ECO:0000313" key="7">
    <source>
        <dbReference type="EMBL" id="KAK2628861.1"/>
    </source>
</evidence>
<feature type="compositionally biased region" description="Polar residues" evidence="6">
    <location>
        <begin position="359"/>
        <end position="368"/>
    </location>
</feature>
<dbReference type="InterPro" id="IPR024758">
    <property type="entry name" value="Inp1"/>
</dbReference>
<dbReference type="GO" id="GO:0005780">
    <property type="term" value="C:extrinsic component of intraperoxisomal membrane"/>
    <property type="evidence" value="ECO:0007669"/>
    <property type="project" value="InterPro"/>
</dbReference>